<dbReference type="Proteomes" id="UP000093186">
    <property type="component" value="Unassembled WGS sequence"/>
</dbReference>
<keyword evidence="2" id="KW-1185">Reference proteome</keyword>
<comment type="caution">
    <text evidence="1">The sequence shown here is derived from an EMBL/GenBank/DDBJ whole genome shotgun (WGS) entry which is preliminary data.</text>
</comment>
<evidence type="ECO:0000313" key="2">
    <source>
        <dbReference type="Proteomes" id="UP000093186"/>
    </source>
</evidence>
<name>A0A1B9Y0A8_9FLAO</name>
<reference evidence="1 2" key="1">
    <citation type="submission" date="2016-06" db="EMBL/GenBank/DDBJ databases">
        <title>Draft Genome Sequence of Tenacibaculum soleae UCD-KL19.</title>
        <authorList>
            <person name="Eisen J.A."/>
            <person name="Coil D.A."/>
            <person name="Lujan K.M."/>
        </authorList>
    </citation>
    <scope>NUCLEOTIDE SEQUENCE [LARGE SCALE GENOMIC DNA]</scope>
    <source>
        <strain evidence="1 2">UCD-KL19</strain>
    </source>
</reference>
<gene>
    <name evidence="1" type="ORF">BA195_00345</name>
</gene>
<proteinExistence type="predicted"/>
<protein>
    <submittedName>
        <fullName evidence="1">Uncharacterized protein</fullName>
    </submittedName>
</protein>
<sequence>MVFTTHIITDHITETIIIATTGLIEVVIIIEVPEPLIEIIVLHQEEHIVTIIEKLLHQEDLQIHTDEETTVVFVPLEVHDHQELQEEPDLQVTRITGTQEDTTLTETGVQEVVEILIEVTVAALQKTTELLKVHPQNHLKEVIVQKAIQHPAGVLVAIQLHQETVTATEVLQAAEAQEVEVQEAVDDNPSKLSNKFLN</sequence>
<dbReference type="EMBL" id="MAKX01000001">
    <property type="protein sequence ID" value="OCK43189.1"/>
    <property type="molecule type" value="Genomic_DNA"/>
</dbReference>
<accession>A0A1B9Y0A8</accession>
<evidence type="ECO:0000313" key="1">
    <source>
        <dbReference type="EMBL" id="OCK43189.1"/>
    </source>
</evidence>
<dbReference type="AlphaFoldDB" id="A0A1B9Y0A8"/>
<dbReference type="STRING" id="447689.BA195_00345"/>
<organism evidence="1 2">
    <name type="scientific">Tenacibaculum soleae</name>
    <dbReference type="NCBI Taxonomy" id="447689"/>
    <lineage>
        <taxon>Bacteria</taxon>
        <taxon>Pseudomonadati</taxon>
        <taxon>Bacteroidota</taxon>
        <taxon>Flavobacteriia</taxon>
        <taxon>Flavobacteriales</taxon>
        <taxon>Flavobacteriaceae</taxon>
        <taxon>Tenacibaculum</taxon>
    </lineage>
</organism>